<feature type="domain" description="Type III secretion system flagellar brake protein YcgR PilZN" evidence="3">
    <location>
        <begin position="9"/>
        <end position="88"/>
    </location>
</feature>
<keyword evidence="2" id="KW-0067">ATP-binding</keyword>
<evidence type="ECO:0000256" key="1">
    <source>
        <dbReference type="ARBA" id="ARBA00022741"/>
    </source>
</evidence>
<protein>
    <submittedName>
        <fullName evidence="5">Cobyrinic acid ac-diamide synthase</fullName>
    </submittedName>
</protein>
<evidence type="ECO:0000256" key="2">
    <source>
        <dbReference type="ARBA" id="ARBA00022840"/>
    </source>
</evidence>
<sequence>MNTLLNIHPGQDIKIHPLNNSIYSKEYHCQVIDINQKELKITVPYSDGKLIPLPTKTQIKVTVMDEVFESEILSRKFGQEQSLIIAAPHSILKSRHNSQKSDRISTKVLAITSGKGGVGKSSLAINLAIALSKKGQRVCLVDADLGMANIDVLLKMTPKYNLTHIFNEEIDIFDVIIKGPKDVLVVPGGSGWQDIASLNTFQFQQLVKNFNKLEQYTDIIIFDTGAGIDSNVINFLLASDEILLVTTPEPHAITDAYAMTKVITEQNKNLPVKLIVNKANSKEEGQDVGNKVSFAARQFLGISLEYLGFVQESRLFSKAARNQHPIIDKWPFSPPSKEITQLANNIIGNNQSNSRGMTGFLNKLASLFKK</sequence>
<name>B2A5I1_NATTJ</name>
<dbReference type="GO" id="GO:0016887">
    <property type="term" value="F:ATP hydrolysis activity"/>
    <property type="evidence" value="ECO:0007669"/>
    <property type="project" value="TreeGrafter"/>
</dbReference>
<dbReference type="RefSeq" id="WP_012448203.1">
    <property type="nucleotide sequence ID" value="NC_010718.1"/>
</dbReference>
<dbReference type="PANTHER" id="PTHR43384:SF4">
    <property type="entry name" value="CELLULOSE BIOSYNTHESIS PROTEIN BCSQ-RELATED"/>
    <property type="match status" value="1"/>
</dbReference>
<dbReference type="InterPro" id="IPR025669">
    <property type="entry name" value="AAA_dom"/>
</dbReference>
<proteinExistence type="predicted"/>
<dbReference type="PANTHER" id="PTHR43384">
    <property type="entry name" value="SEPTUM SITE-DETERMINING PROTEIN MIND HOMOLOG, CHLOROPLASTIC-RELATED"/>
    <property type="match status" value="1"/>
</dbReference>
<keyword evidence="6" id="KW-1185">Reference proteome</keyword>
<gene>
    <name evidence="5" type="ordered locus">Nther_1764</name>
</gene>
<evidence type="ECO:0000313" key="5">
    <source>
        <dbReference type="EMBL" id="ACB85336.1"/>
    </source>
</evidence>
<dbReference type="KEGG" id="nth:Nther_1764"/>
<reference evidence="5 6" key="1">
    <citation type="submission" date="2008-04" db="EMBL/GenBank/DDBJ databases">
        <title>Complete sequence of chromosome of Natranaerobius thermophilus JW/NM-WN-LF.</title>
        <authorList>
            <consortium name="US DOE Joint Genome Institute"/>
            <person name="Copeland A."/>
            <person name="Lucas S."/>
            <person name="Lapidus A."/>
            <person name="Glavina del Rio T."/>
            <person name="Dalin E."/>
            <person name="Tice H."/>
            <person name="Bruce D."/>
            <person name="Goodwin L."/>
            <person name="Pitluck S."/>
            <person name="Chertkov O."/>
            <person name="Brettin T."/>
            <person name="Detter J.C."/>
            <person name="Han C."/>
            <person name="Kuske C.R."/>
            <person name="Schmutz J."/>
            <person name="Larimer F."/>
            <person name="Land M."/>
            <person name="Hauser L."/>
            <person name="Kyrpides N."/>
            <person name="Lykidis A."/>
            <person name="Mesbah N.M."/>
            <person name="Wiegel J."/>
        </authorList>
    </citation>
    <scope>NUCLEOTIDE SEQUENCE [LARGE SCALE GENOMIC DNA]</scope>
    <source>
        <strain evidence="6">ATCC BAA-1301 / DSM 18059 / JW/NM-WN-LF</strain>
    </source>
</reference>
<evidence type="ECO:0000259" key="4">
    <source>
        <dbReference type="Pfam" id="PF13614"/>
    </source>
</evidence>
<dbReference type="GO" id="GO:0005524">
    <property type="term" value="F:ATP binding"/>
    <property type="evidence" value="ECO:0007669"/>
    <property type="project" value="UniProtKB-KW"/>
</dbReference>
<evidence type="ECO:0000259" key="3">
    <source>
        <dbReference type="Pfam" id="PF12945"/>
    </source>
</evidence>
<keyword evidence="1" id="KW-0547">Nucleotide-binding</keyword>
<dbReference type="HOGENOM" id="CLU_037612_0_0_9"/>
<organism evidence="5 6">
    <name type="scientific">Natranaerobius thermophilus (strain ATCC BAA-1301 / DSM 18059 / JW/NM-WN-LF)</name>
    <dbReference type="NCBI Taxonomy" id="457570"/>
    <lineage>
        <taxon>Bacteria</taxon>
        <taxon>Bacillati</taxon>
        <taxon>Bacillota</taxon>
        <taxon>Clostridia</taxon>
        <taxon>Natranaerobiales</taxon>
        <taxon>Natranaerobiaceae</taxon>
        <taxon>Natranaerobius</taxon>
    </lineage>
</organism>
<dbReference type="STRING" id="457570.Nther_1764"/>
<dbReference type="InterPro" id="IPR033875">
    <property type="entry name" value="FlhG"/>
</dbReference>
<dbReference type="GO" id="GO:0005829">
    <property type="term" value="C:cytosol"/>
    <property type="evidence" value="ECO:0007669"/>
    <property type="project" value="TreeGrafter"/>
</dbReference>
<dbReference type="InParanoid" id="B2A5I1"/>
<feature type="domain" description="AAA" evidence="4">
    <location>
        <begin position="106"/>
        <end position="270"/>
    </location>
</feature>
<dbReference type="eggNOG" id="COG0455">
    <property type="taxonomic scope" value="Bacteria"/>
</dbReference>
<dbReference type="InterPro" id="IPR027417">
    <property type="entry name" value="P-loop_NTPase"/>
</dbReference>
<dbReference type="CDD" id="cd02038">
    <property type="entry name" value="FlhG-like"/>
    <property type="match status" value="1"/>
</dbReference>
<dbReference type="Proteomes" id="UP000001683">
    <property type="component" value="Chromosome"/>
</dbReference>
<dbReference type="GO" id="GO:0009898">
    <property type="term" value="C:cytoplasmic side of plasma membrane"/>
    <property type="evidence" value="ECO:0007669"/>
    <property type="project" value="TreeGrafter"/>
</dbReference>
<dbReference type="Pfam" id="PF12945">
    <property type="entry name" value="PilZNR"/>
    <property type="match status" value="1"/>
</dbReference>
<dbReference type="InterPro" id="IPR050625">
    <property type="entry name" value="ParA/MinD_ATPase"/>
</dbReference>
<dbReference type="EMBL" id="CP001034">
    <property type="protein sequence ID" value="ACB85336.1"/>
    <property type="molecule type" value="Genomic_DNA"/>
</dbReference>
<dbReference type="Pfam" id="PF13614">
    <property type="entry name" value="AAA_31"/>
    <property type="match status" value="1"/>
</dbReference>
<accession>B2A5I1</accession>
<dbReference type="Gene3D" id="3.40.50.300">
    <property type="entry name" value="P-loop containing nucleotide triphosphate hydrolases"/>
    <property type="match status" value="1"/>
</dbReference>
<evidence type="ECO:0000313" key="6">
    <source>
        <dbReference type="Proteomes" id="UP000001683"/>
    </source>
</evidence>
<dbReference type="AlphaFoldDB" id="B2A5I1"/>
<dbReference type="GO" id="GO:0051782">
    <property type="term" value="P:negative regulation of cell division"/>
    <property type="evidence" value="ECO:0007669"/>
    <property type="project" value="TreeGrafter"/>
</dbReference>
<dbReference type="OrthoDB" id="9816297at2"/>
<reference evidence="5 6" key="2">
    <citation type="journal article" date="2011" name="J. Bacteriol.">
        <title>Complete genome sequence of the anaerobic, halophilic alkalithermophile Natranaerobius thermophilus JW/NM-WN-LF.</title>
        <authorList>
            <person name="Zhao B."/>
            <person name="Mesbah N.M."/>
            <person name="Dalin E."/>
            <person name="Goodwin L."/>
            <person name="Nolan M."/>
            <person name="Pitluck S."/>
            <person name="Chertkov O."/>
            <person name="Brettin T.S."/>
            <person name="Han J."/>
            <person name="Larimer F.W."/>
            <person name="Land M.L."/>
            <person name="Hauser L."/>
            <person name="Kyrpides N."/>
            <person name="Wiegel J."/>
        </authorList>
    </citation>
    <scope>NUCLEOTIDE SEQUENCE [LARGE SCALE GENOMIC DNA]</scope>
    <source>
        <strain evidence="6">ATCC BAA-1301 / DSM 18059 / JW/NM-WN-LF</strain>
    </source>
</reference>
<dbReference type="InterPro" id="IPR009926">
    <property type="entry name" value="T3SS_YcgR_PilZN"/>
</dbReference>
<dbReference type="FunCoup" id="B2A5I1">
    <property type="interactions" value="45"/>
</dbReference>
<dbReference type="SUPFAM" id="SSF52540">
    <property type="entry name" value="P-loop containing nucleoside triphosphate hydrolases"/>
    <property type="match status" value="1"/>
</dbReference>